<dbReference type="AlphaFoldDB" id="A0A7U2F8X7"/>
<accession>A0A7U2F8X7</accession>
<evidence type="ECO:0000313" key="1">
    <source>
        <dbReference type="EMBL" id="QRD00930.1"/>
    </source>
</evidence>
<dbReference type="OMA" id="KEHTIVW"/>
<organism evidence="1 2">
    <name type="scientific">Phaeosphaeria nodorum (strain SN15 / ATCC MYA-4574 / FGSC 10173)</name>
    <name type="common">Glume blotch fungus</name>
    <name type="synonym">Parastagonospora nodorum</name>
    <dbReference type="NCBI Taxonomy" id="321614"/>
    <lineage>
        <taxon>Eukaryota</taxon>
        <taxon>Fungi</taxon>
        <taxon>Dikarya</taxon>
        <taxon>Ascomycota</taxon>
        <taxon>Pezizomycotina</taxon>
        <taxon>Dothideomycetes</taxon>
        <taxon>Pleosporomycetidae</taxon>
        <taxon>Pleosporales</taxon>
        <taxon>Pleosporineae</taxon>
        <taxon>Phaeosphaeriaceae</taxon>
        <taxon>Parastagonospora</taxon>
    </lineage>
</organism>
<gene>
    <name evidence="1" type="ORF">JI435_164840</name>
</gene>
<dbReference type="OrthoDB" id="66095at2759"/>
<keyword evidence="2" id="KW-1185">Reference proteome</keyword>
<evidence type="ECO:0000313" key="2">
    <source>
        <dbReference type="Proteomes" id="UP000663193"/>
    </source>
</evidence>
<reference evidence="2" key="1">
    <citation type="journal article" date="2021" name="BMC Genomics">
        <title>Chromosome-level genome assembly and manually-curated proteome of model necrotroph Parastagonospora nodorum Sn15 reveals a genome-wide trove of candidate effector homologs, and redundancy of virulence-related functions within an accessory chromosome.</title>
        <authorList>
            <person name="Bertazzoni S."/>
            <person name="Jones D.A.B."/>
            <person name="Phan H.T."/>
            <person name="Tan K.-C."/>
            <person name="Hane J.K."/>
        </authorList>
    </citation>
    <scope>NUCLEOTIDE SEQUENCE [LARGE SCALE GENOMIC DNA]</scope>
    <source>
        <strain evidence="2">SN15 / ATCC MYA-4574 / FGSC 10173)</strain>
    </source>
</reference>
<dbReference type="Proteomes" id="UP000663193">
    <property type="component" value="Chromosome 11"/>
</dbReference>
<dbReference type="KEGG" id="pno:SNOG_16484"/>
<proteinExistence type="predicted"/>
<name>A0A7U2F8X7_PHANO</name>
<dbReference type="VEuPathDB" id="FungiDB:JI435_164840"/>
<dbReference type="RefSeq" id="XP_001806598.1">
    <property type="nucleotide sequence ID" value="XM_001806546.1"/>
</dbReference>
<sequence>MAPFIPERADVYSVRAILAHCKLPNELILTILDHARYWVERVESRVGYKMLFDEEFTRSYNAAVSYLAANAIPPGDPTDAETPKLKEVEFLVVSHDQAWTTENTKGTFQTSSWFEVSIVRPLDPAPLHRGDTDVFRSHSFLEDQNGLGQSIDKVLEDVLQSRRMQLVPRPSSAQEQQRLHCPEMIYTTGSKPEPPTEQEVQVAREGEYAWYLQGNEVGRGTSLFDGEMIRRYTIVWSSDSNPRWVGNDGSGQGKGFVDALREGDCILVWARAKRRGWENHVHGLRITTRTII</sequence>
<dbReference type="EMBL" id="CP069033">
    <property type="protein sequence ID" value="QRD00930.1"/>
    <property type="molecule type" value="Genomic_DNA"/>
</dbReference>
<protein>
    <submittedName>
        <fullName evidence="1">Uncharacterized protein</fullName>
    </submittedName>
</protein>